<feature type="transmembrane region" description="Helical" evidence="11">
    <location>
        <begin position="365"/>
        <end position="385"/>
    </location>
</feature>
<name>A0A0T6B9I8_9SCAR</name>
<sequence>QNDKKFTIQNTNRASILIIKSVTIKDRGYYTLKARNGHLHKNFTVFLDVTDGPTVEIKKDYFHLVDTTEIVKCVVWAFPKPEIKWEFKRCIDDSCEYKPLISAETIGDTMYTSSVVVRSNQSGYIRCTATNIYGTDEQTSGFTVTDVKEGFKVLITEDDTEFPARNPKKLQLAVDSQVQFECMAAIQNYSSDIKWYFNNKLMLGTEDLTLETSQTQFSAKRSFIIPKMNNDHAGVYKCETERIPRGGLRSSEVLVEVVAPRKPQITITNMDKLHEKIYPNSDNFTCLYEGVPRPSIKWYKDGSEFFPDNTRVKFENMKQILLFTKTNHTTDEGEYSCHVTNRLGVVSHTATLKFTNKPTDNTTSIYIAVGIFAVLLIAITIPLIYKIRKERQMKKILKQAGLENFEKGAVECINPDLGIDDQAELLPYDKESWEIPKEKIKLGKQLGAGAFGVVMKAIIESYQNDTDVTVAVKMVKKNADDSYLRALASELKIMVHLGQHLNVVNLIGACTKHIVKRELYVIVEFCRFGNLHNYLLRHRENFINQIDPETGKIDYSIGIDVLSRSFSVSSSHSQEGPPKDMMDYRSNYNGVMQTTEVTLVSMSPSGSQGDEPLMSNNSIQPEWRSNYKGDYKGNVKPICTKDLLTWAFQVSRGMEYLASRKVLHGDLAARNILLADNNIVKICDFGLAKSMYKSDNYKKKGDGPLPIKWMSIESIR</sequence>
<dbReference type="GO" id="GO:0004714">
    <property type="term" value="F:transmembrane receptor protein tyrosine kinase activity"/>
    <property type="evidence" value="ECO:0007669"/>
    <property type="project" value="UniProtKB-EC"/>
</dbReference>
<evidence type="ECO:0000256" key="8">
    <source>
        <dbReference type="ARBA" id="ARBA00023319"/>
    </source>
</evidence>
<dbReference type="InterPro" id="IPR050122">
    <property type="entry name" value="RTK"/>
</dbReference>
<keyword evidence="3 11" id="KW-1133">Transmembrane helix</keyword>
<evidence type="ECO:0000313" key="14">
    <source>
        <dbReference type="EMBL" id="KRT84024.1"/>
    </source>
</evidence>
<dbReference type="Gene3D" id="2.60.40.10">
    <property type="entry name" value="Immunoglobulins"/>
    <property type="match status" value="4"/>
</dbReference>
<dbReference type="InterPro" id="IPR036179">
    <property type="entry name" value="Ig-like_dom_sf"/>
</dbReference>
<feature type="domain" description="Protein kinase" evidence="12">
    <location>
        <begin position="440"/>
        <end position="716"/>
    </location>
</feature>
<dbReference type="InterPro" id="IPR007110">
    <property type="entry name" value="Ig-like_dom"/>
</dbReference>
<dbReference type="PANTHER" id="PTHR24416">
    <property type="entry name" value="TYROSINE-PROTEIN KINASE RECEPTOR"/>
    <property type="match status" value="1"/>
</dbReference>
<evidence type="ECO:0000256" key="5">
    <source>
        <dbReference type="ARBA" id="ARBA00023157"/>
    </source>
</evidence>
<dbReference type="SUPFAM" id="SSF56112">
    <property type="entry name" value="Protein kinase-like (PK-like)"/>
    <property type="match status" value="1"/>
</dbReference>
<dbReference type="InterPro" id="IPR003599">
    <property type="entry name" value="Ig_sub"/>
</dbReference>
<dbReference type="InterPro" id="IPR001245">
    <property type="entry name" value="Ser-Thr/Tyr_kinase_cat_dom"/>
</dbReference>
<dbReference type="SMART" id="SM00409">
    <property type="entry name" value="IG"/>
    <property type="match status" value="2"/>
</dbReference>
<dbReference type="Pfam" id="PF07714">
    <property type="entry name" value="PK_Tyr_Ser-Thr"/>
    <property type="match status" value="1"/>
</dbReference>
<dbReference type="Pfam" id="PF07679">
    <property type="entry name" value="I-set"/>
    <property type="match status" value="1"/>
</dbReference>
<feature type="non-terminal residue" evidence="14">
    <location>
        <position position="716"/>
    </location>
</feature>
<evidence type="ECO:0000256" key="6">
    <source>
        <dbReference type="ARBA" id="ARBA00023170"/>
    </source>
</evidence>
<evidence type="ECO:0000256" key="9">
    <source>
        <dbReference type="ARBA" id="ARBA00051243"/>
    </source>
</evidence>
<dbReference type="InterPro" id="IPR013783">
    <property type="entry name" value="Ig-like_fold"/>
</dbReference>
<dbReference type="PROSITE" id="PS00109">
    <property type="entry name" value="PROTEIN_KINASE_TYR"/>
    <property type="match status" value="1"/>
</dbReference>
<dbReference type="PANTHER" id="PTHR24416:SF600">
    <property type="entry name" value="PDGF- AND VEGF-RECEPTOR RELATED, ISOFORM J"/>
    <property type="match status" value="1"/>
</dbReference>
<dbReference type="Proteomes" id="UP000051574">
    <property type="component" value="Unassembled WGS sequence"/>
</dbReference>
<feature type="binding site" evidence="10">
    <location>
        <position position="477"/>
    </location>
    <ligand>
        <name>ATP</name>
        <dbReference type="ChEBI" id="CHEBI:30616"/>
    </ligand>
</feature>
<dbReference type="InterPro" id="IPR011009">
    <property type="entry name" value="Kinase-like_dom_sf"/>
</dbReference>
<evidence type="ECO:0000256" key="2">
    <source>
        <dbReference type="ARBA" id="ARBA00022692"/>
    </source>
</evidence>
<evidence type="ECO:0000256" key="3">
    <source>
        <dbReference type="ARBA" id="ARBA00022989"/>
    </source>
</evidence>
<dbReference type="InterPro" id="IPR013098">
    <property type="entry name" value="Ig_I-set"/>
</dbReference>
<evidence type="ECO:0000313" key="15">
    <source>
        <dbReference type="Proteomes" id="UP000051574"/>
    </source>
</evidence>
<protein>
    <submittedName>
        <fullName evidence="14">Immunoglobulin</fullName>
    </submittedName>
</protein>
<dbReference type="FunFam" id="3.30.200.20:FF:000384">
    <property type="entry name" value="Receptor protein-tyrosine kinase"/>
    <property type="match status" value="1"/>
</dbReference>
<dbReference type="GO" id="GO:0043235">
    <property type="term" value="C:receptor complex"/>
    <property type="evidence" value="ECO:0007669"/>
    <property type="project" value="TreeGrafter"/>
</dbReference>
<gene>
    <name evidence="14" type="ORF">AMK59_1331</name>
</gene>
<comment type="catalytic activity">
    <reaction evidence="9">
        <text>L-tyrosyl-[protein] + ATP = O-phospho-L-tyrosyl-[protein] + ADP + H(+)</text>
        <dbReference type="Rhea" id="RHEA:10596"/>
        <dbReference type="Rhea" id="RHEA-COMP:10136"/>
        <dbReference type="Rhea" id="RHEA-COMP:20101"/>
        <dbReference type="ChEBI" id="CHEBI:15378"/>
        <dbReference type="ChEBI" id="CHEBI:30616"/>
        <dbReference type="ChEBI" id="CHEBI:46858"/>
        <dbReference type="ChEBI" id="CHEBI:61978"/>
        <dbReference type="ChEBI" id="CHEBI:456216"/>
        <dbReference type="EC" id="2.7.10.1"/>
    </reaction>
</comment>
<accession>A0A0T6B9I8</accession>
<evidence type="ECO:0000256" key="11">
    <source>
        <dbReference type="SAM" id="Phobius"/>
    </source>
</evidence>
<dbReference type="InterPro" id="IPR017441">
    <property type="entry name" value="Protein_kinase_ATP_BS"/>
</dbReference>
<dbReference type="Gene3D" id="3.30.200.20">
    <property type="entry name" value="Phosphorylase Kinase, domain 1"/>
    <property type="match status" value="1"/>
</dbReference>
<keyword evidence="10" id="KW-0067">ATP-binding</keyword>
<organism evidence="14 15">
    <name type="scientific">Oryctes borbonicus</name>
    <dbReference type="NCBI Taxonomy" id="1629725"/>
    <lineage>
        <taxon>Eukaryota</taxon>
        <taxon>Metazoa</taxon>
        <taxon>Ecdysozoa</taxon>
        <taxon>Arthropoda</taxon>
        <taxon>Hexapoda</taxon>
        <taxon>Insecta</taxon>
        <taxon>Pterygota</taxon>
        <taxon>Neoptera</taxon>
        <taxon>Endopterygota</taxon>
        <taxon>Coleoptera</taxon>
        <taxon>Polyphaga</taxon>
        <taxon>Scarabaeiformia</taxon>
        <taxon>Scarabaeidae</taxon>
        <taxon>Dynastinae</taxon>
        <taxon>Oryctes</taxon>
    </lineage>
</organism>
<dbReference type="GO" id="GO:0005886">
    <property type="term" value="C:plasma membrane"/>
    <property type="evidence" value="ECO:0007669"/>
    <property type="project" value="TreeGrafter"/>
</dbReference>
<dbReference type="PROSITE" id="PS00107">
    <property type="entry name" value="PROTEIN_KINASE_ATP"/>
    <property type="match status" value="1"/>
</dbReference>
<dbReference type="InterPro" id="IPR000719">
    <property type="entry name" value="Prot_kinase_dom"/>
</dbReference>
<keyword evidence="10" id="KW-0547">Nucleotide-binding</keyword>
<evidence type="ECO:0000259" key="12">
    <source>
        <dbReference type="PROSITE" id="PS50011"/>
    </source>
</evidence>
<evidence type="ECO:0000256" key="10">
    <source>
        <dbReference type="PROSITE-ProRule" id="PRU10141"/>
    </source>
</evidence>
<dbReference type="OrthoDB" id="3256376at2759"/>
<reference evidence="14 15" key="1">
    <citation type="submission" date="2015-09" db="EMBL/GenBank/DDBJ databases">
        <title>Draft genome of the scarab beetle Oryctes borbonicus.</title>
        <authorList>
            <person name="Meyer J.M."/>
            <person name="Markov G.V."/>
            <person name="Baskaran P."/>
            <person name="Herrmann M."/>
            <person name="Sommer R.J."/>
            <person name="Roedelsperger C."/>
        </authorList>
    </citation>
    <scope>NUCLEOTIDE SEQUENCE [LARGE SCALE GENOMIC DNA]</scope>
    <source>
        <strain evidence="14">OB123</strain>
        <tissue evidence="14">Whole animal</tissue>
    </source>
</reference>
<dbReference type="SUPFAM" id="SSF48726">
    <property type="entry name" value="Immunoglobulin"/>
    <property type="match status" value="3"/>
</dbReference>
<dbReference type="PROSITE" id="PS50011">
    <property type="entry name" value="PROTEIN_KINASE_DOM"/>
    <property type="match status" value="1"/>
</dbReference>
<keyword evidence="2 11" id="KW-0812">Transmembrane</keyword>
<dbReference type="GO" id="GO:0007169">
    <property type="term" value="P:cell surface receptor protein tyrosine kinase signaling pathway"/>
    <property type="evidence" value="ECO:0007669"/>
    <property type="project" value="TreeGrafter"/>
</dbReference>
<keyword evidence="6" id="KW-0675">Receptor</keyword>
<feature type="domain" description="Ig-like" evidence="13">
    <location>
        <begin position="263"/>
        <end position="353"/>
    </location>
</feature>
<dbReference type="InterPro" id="IPR008266">
    <property type="entry name" value="Tyr_kinase_AS"/>
</dbReference>
<evidence type="ECO:0000256" key="4">
    <source>
        <dbReference type="ARBA" id="ARBA00023136"/>
    </source>
</evidence>
<feature type="domain" description="Ig-like" evidence="13">
    <location>
        <begin position="163"/>
        <end position="255"/>
    </location>
</feature>
<dbReference type="SMART" id="SM00408">
    <property type="entry name" value="IGc2"/>
    <property type="match status" value="2"/>
</dbReference>
<dbReference type="AlphaFoldDB" id="A0A0T6B9I8"/>
<comment type="subcellular location">
    <subcellularLocation>
        <location evidence="1">Membrane</location>
        <topology evidence="1">Single-pass membrane protein</topology>
    </subcellularLocation>
</comment>
<feature type="non-terminal residue" evidence="14">
    <location>
        <position position="1"/>
    </location>
</feature>
<comment type="caution">
    <text evidence="14">The sequence shown here is derived from an EMBL/GenBank/DDBJ whole genome shotgun (WGS) entry which is preliminary data.</text>
</comment>
<evidence type="ECO:0000256" key="7">
    <source>
        <dbReference type="ARBA" id="ARBA00023180"/>
    </source>
</evidence>
<proteinExistence type="predicted"/>
<dbReference type="Gene3D" id="1.10.510.10">
    <property type="entry name" value="Transferase(Phosphotransferase) domain 1"/>
    <property type="match status" value="1"/>
</dbReference>
<keyword evidence="8" id="KW-0393">Immunoglobulin domain</keyword>
<dbReference type="GO" id="GO:0005524">
    <property type="term" value="F:ATP binding"/>
    <property type="evidence" value="ECO:0007669"/>
    <property type="project" value="UniProtKB-UniRule"/>
</dbReference>
<keyword evidence="5" id="KW-1015">Disulfide bond</keyword>
<dbReference type="CDD" id="cd00096">
    <property type="entry name" value="Ig"/>
    <property type="match status" value="1"/>
</dbReference>
<evidence type="ECO:0000256" key="1">
    <source>
        <dbReference type="ARBA" id="ARBA00004167"/>
    </source>
</evidence>
<keyword evidence="15" id="KW-1185">Reference proteome</keyword>
<dbReference type="EMBL" id="LJIG01002916">
    <property type="protein sequence ID" value="KRT84024.1"/>
    <property type="molecule type" value="Genomic_DNA"/>
</dbReference>
<keyword evidence="4 11" id="KW-0472">Membrane</keyword>
<dbReference type="PROSITE" id="PS50835">
    <property type="entry name" value="IG_LIKE"/>
    <property type="match status" value="2"/>
</dbReference>
<evidence type="ECO:0000259" key="13">
    <source>
        <dbReference type="PROSITE" id="PS50835"/>
    </source>
</evidence>
<dbReference type="InterPro" id="IPR003598">
    <property type="entry name" value="Ig_sub2"/>
</dbReference>
<keyword evidence="7" id="KW-0325">Glycoprotein</keyword>